<dbReference type="Proteomes" id="UP000030687">
    <property type="component" value="Unassembled WGS sequence"/>
</dbReference>
<dbReference type="PANTHER" id="PTHR31650">
    <property type="entry name" value="O-ACYLTRANSFERASE (WSD1-LIKE) FAMILY PROTEIN"/>
    <property type="match status" value="1"/>
</dbReference>
<accession>V4UDS5</accession>
<dbReference type="GO" id="GO:0008374">
    <property type="term" value="F:O-acyltransferase activity"/>
    <property type="evidence" value="ECO:0007669"/>
    <property type="project" value="InterPro"/>
</dbReference>
<organism evidence="1 2">
    <name type="scientific">Citrus clementina</name>
    <name type="common">Clementine</name>
    <name type="synonym">Citrus deliciosa x Citrus sinensis</name>
    <dbReference type="NCBI Taxonomy" id="85681"/>
    <lineage>
        <taxon>Eukaryota</taxon>
        <taxon>Viridiplantae</taxon>
        <taxon>Streptophyta</taxon>
        <taxon>Embryophyta</taxon>
        <taxon>Tracheophyta</taxon>
        <taxon>Spermatophyta</taxon>
        <taxon>Magnoliopsida</taxon>
        <taxon>eudicotyledons</taxon>
        <taxon>Gunneridae</taxon>
        <taxon>Pentapetalae</taxon>
        <taxon>rosids</taxon>
        <taxon>malvids</taxon>
        <taxon>Sapindales</taxon>
        <taxon>Rutaceae</taxon>
        <taxon>Aurantioideae</taxon>
        <taxon>Citrus</taxon>
    </lineage>
</organism>
<dbReference type="PANTHER" id="PTHR31650:SF34">
    <property type="entry name" value="O-ACYLTRANSFERASE WSD1-LIKE ISOFORM X1"/>
    <property type="match status" value="1"/>
</dbReference>
<dbReference type="Gramene" id="ESR60436">
    <property type="protein sequence ID" value="ESR60436"/>
    <property type="gene ID" value="CICLE_v10017952mg"/>
</dbReference>
<dbReference type="STRING" id="85681.V4UDS5"/>
<evidence type="ECO:0000313" key="2">
    <source>
        <dbReference type="Proteomes" id="UP000030687"/>
    </source>
</evidence>
<dbReference type="EMBL" id="KI536312">
    <property type="protein sequence ID" value="ESR60436.1"/>
    <property type="molecule type" value="Genomic_DNA"/>
</dbReference>
<dbReference type="KEGG" id="cic:CICLE_v10017952mg"/>
<dbReference type="GO" id="GO:0019432">
    <property type="term" value="P:triglyceride biosynthetic process"/>
    <property type="evidence" value="ECO:0007669"/>
    <property type="project" value="TreeGrafter"/>
</dbReference>
<dbReference type="eggNOG" id="ENOG502QSH5">
    <property type="taxonomic scope" value="Eukaryota"/>
</dbReference>
<proteinExistence type="predicted"/>
<name>V4UDS5_CITCL</name>
<dbReference type="InParanoid" id="V4UDS5"/>
<evidence type="ECO:0008006" key="3">
    <source>
        <dbReference type="Google" id="ProtNLM"/>
    </source>
</evidence>
<dbReference type="InterPro" id="IPR045034">
    <property type="entry name" value="O-acyltransferase_WSD1-like"/>
</dbReference>
<protein>
    <recommendedName>
        <fullName evidence="3">O-acyltransferase WSD1 C-terminal domain-containing protein</fullName>
    </recommendedName>
</protein>
<dbReference type="OMA" id="FHRCACK"/>
<dbReference type="GO" id="GO:0005886">
    <property type="term" value="C:plasma membrane"/>
    <property type="evidence" value="ECO:0007669"/>
    <property type="project" value="TreeGrafter"/>
</dbReference>
<gene>
    <name evidence="1" type="ORF">CICLE_v10017952mg</name>
</gene>
<sequence>MSNAPTARKYFHRCACKPSRNKSFKSYYNRTMNDVITGMIFCGTRLYMQESSKNRDNSSRSTALVLLNTRNTCGYKSLKEMIMADAESSWGDQFLHVSVPNLTKPEASNPLEFVLKAQKIIKRKRIL</sequence>
<dbReference type="AlphaFoldDB" id="V4UDS5"/>
<evidence type="ECO:0000313" key="1">
    <source>
        <dbReference type="EMBL" id="ESR60436.1"/>
    </source>
</evidence>
<reference evidence="1 2" key="1">
    <citation type="submission" date="2013-10" db="EMBL/GenBank/DDBJ databases">
        <authorList>
            <consortium name="International Citrus Genome Consortium"/>
            <person name="Jenkins J."/>
            <person name="Schmutz J."/>
            <person name="Prochnik S."/>
            <person name="Rokhsar D."/>
            <person name="Gmitter F."/>
            <person name="Ollitrault P."/>
            <person name="Machado M."/>
            <person name="Talon M."/>
            <person name="Wincker P."/>
            <person name="Jaillon O."/>
            <person name="Morgante M."/>
        </authorList>
    </citation>
    <scope>NUCLEOTIDE SEQUENCE</scope>
    <source>
        <strain evidence="2">cv. Clemenules</strain>
    </source>
</reference>
<keyword evidence="2" id="KW-1185">Reference proteome</keyword>